<dbReference type="Gene3D" id="3.40.50.1010">
    <property type="entry name" value="5'-nuclease"/>
    <property type="match status" value="1"/>
</dbReference>
<protein>
    <recommendedName>
        <fullName evidence="2">PIN domain-containing protein</fullName>
    </recommendedName>
</protein>
<feature type="domain" description="PIN" evidence="2">
    <location>
        <begin position="5"/>
        <end position="138"/>
    </location>
</feature>
<evidence type="ECO:0000259" key="2">
    <source>
        <dbReference type="Pfam" id="PF01850"/>
    </source>
</evidence>
<evidence type="ECO:0000256" key="1">
    <source>
        <dbReference type="SAM" id="Phobius"/>
    </source>
</evidence>
<gene>
    <name evidence="3" type="ORF">B9J98_07335</name>
</gene>
<dbReference type="InterPro" id="IPR002716">
    <property type="entry name" value="PIN_dom"/>
</dbReference>
<feature type="transmembrane region" description="Helical" evidence="1">
    <location>
        <begin position="32"/>
        <end position="51"/>
    </location>
</feature>
<reference evidence="3 4" key="1">
    <citation type="submission" date="2017-04" db="EMBL/GenBank/DDBJ databases">
        <title>Draft Aigarchaeota genome from a New Zealand hot spring.</title>
        <authorList>
            <person name="Reysenbach A.-L."/>
            <person name="Donaho J.A."/>
            <person name="Gerhart J."/>
            <person name="Kelley J.F."/>
            <person name="Kouba K."/>
            <person name="Podar M."/>
            <person name="Stott M."/>
        </authorList>
    </citation>
    <scope>NUCLEOTIDE SEQUENCE [LARGE SCALE GENOMIC DNA]</scope>
    <source>
        <strain evidence="3">NZ13_MG1</strain>
    </source>
</reference>
<dbReference type="Proteomes" id="UP000244066">
    <property type="component" value="Unassembled WGS sequence"/>
</dbReference>
<keyword evidence="1" id="KW-1133">Transmembrane helix</keyword>
<dbReference type="AlphaFoldDB" id="A0A2R7Y170"/>
<dbReference type="EMBL" id="NDWU01000023">
    <property type="protein sequence ID" value="PUA31203.1"/>
    <property type="molecule type" value="Genomic_DNA"/>
</dbReference>
<dbReference type="InterPro" id="IPR029060">
    <property type="entry name" value="PIN-like_dom_sf"/>
</dbReference>
<dbReference type="SUPFAM" id="SSF88723">
    <property type="entry name" value="PIN domain-like"/>
    <property type="match status" value="1"/>
</dbReference>
<accession>A0A2R7Y170</accession>
<name>A0A2R7Y170_9ARCH</name>
<evidence type="ECO:0000313" key="4">
    <source>
        <dbReference type="Proteomes" id="UP000244066"/>
    </source>
</evidence>
<dbReference type="Pfam" id="PF01850">
    <property type="entry name" value="PIN"/>
    <property type="match status" value="1"/>
</dbReference>
<organism evidence="3 4">
    <name type="scientific">Candidatus Terraquivivens tikiterensis</name>
    <dbReference type="NCBI Taxonomy" id="1980982"/>
    <lineage>
        <taxon>Archaea</taxon>
        <taxon>Nitrososphaerota</taxon>
        <taxon>Candidatus Wolframiiraptoraceae</taxon>
        <taxon>Candidatus Terraquivivens</taxon>
    </lineage>
</organism>
<dbReference type="CDD" id="cd09874">
    <property type="entry name" value="PIN_MT3492-like"/>
    <property type="match status" value="1"/>
</dbReference>
<proteinExistence type="predicted"/>
<evidence type="ECO:0000313" key="3">
    <source>
        <dbReference type="EMBL" id="PUA31203.1"/>
    </source>
</evidence>
<keyword evidence="1" id="KW-0472">Membrane</keyword>
<sequence length="162" mass="18153">MANFYFDTSAIVKRYRKEVGSGVLDKIFELKGHAFTISFWCILEFTVVFSTRMRRGALSRKAFNAVVSHFLKDVLERFAIISVNDELIALATPLAVRHALPSADCLQLASAISLKKALEPIKEEPILICSDKDLCKAAEREGIKCIDPEEEDALEKLSKFTV</sequence>
<keyword evidence="1" id="KW-0812">Transmembrane</keyword>
<comment type="caution">
    <text evidence="3">The sequence shown here is derived from an EMBL/GenBank/DDBJ whole genome shotgun (WGS) entry which is preliminary data.</text>
</comment>